<evidence type="ECO:0000313" key="6">
    <source>
        <dbReference type="Proteomes" id="UP000609874"/>
    </source>
</evidence>
<dbReference type="PANTHER" id="PTHR44688:SF16">
    <property type="entry name" value="DNA-BINDING TRANSCRIPTIONAL ACTIVATOR DEVR_DOSR"/>
    <property type="match status" value="1"/>
</dbReference>
<dbReference type="PANTHER" id="PTHR44688">
    <property type="entry name" value="DNA-BINDING TRANSCRIPTIONAL ACTIVATOR DEVR_DOSR"/>
    <property type="match status" value="1"/>
</dbReference>
<proteinExistence type="predicted"/>
<evidence type="ECO:0000256" key="2">
    <source>
        <dbReference type="ARBA" id="ARBA00023125"/>
    </source>
</evidence>
<dbReference type="RefSeq" id="WP_191808907.1">
    <property type="nucleotide sequence ID" value="NZ_JACSQD010000007.1"/>
</dbReference>
<dbReference type="SMART" id="SM00421">
    <property type="entry name" value="HTH_LUXR"/>
    <property type="match status" value="1"/>
</dbReference>
<dbReference type="InterPro" id="IPR036388">
    <property type="entry name" value="WH-like_DNA-bd_sf"/>
</dbReference>
<feature type="domain" description="HTH luxR-type" evidence="4">
    <location>
        <begin position="87"/>
        <end position="151"/>
    </location>
</feature>
<accession>A0ABR8UVQ6</accession>
<dbReference type="PRINTS" id="PR00038">
    <property type="entry name" value="HTHLUXR"/>
</dbReference>
<dbReference type="Proteomes" id="UP000609874">
    <property type="component" value="Unassembled WGS sequence"/>
</dbReference>
<dbReference type="PROSITE" id="PS50043">
    <property type="entry name" value="HTH_LUXR_2"/>
    <property type="match status" value="1"/>
</dbReference>
<keyword evidence="3" id="KW-0804">Transcription</keyword>
<name>A0ABR8UVQ6_9MICC</name>
<evidence type="ECO:0000259" key="4">
    <source>
        <dbReference type="PROSITE" id="PS50043"/>
    </source>
</evidence>
<dbReference type="Pfam" id="PF00196">
    <property type="entry name" value="GerE"/>
    <property type="match status" value="1"/>
</dbReference>
<gene>
    <name evidence="5" type="ORF">H9639_15190</name>
</gene>
<reference evidence="5 6" key="1">
    <citation type="submission" date="2020-08" db="EMBL/GenBank/DDBJ databases">
        <title>A Genomic Blueprint of the Chicken Gut Microbiome.</title>
        <authorList>
            <person name="Gilroy R."/>
            <person name="Ravi A."/>
            <person name="Getino M."/>
            <person name="Pursley I."/>
            <person name="Horton D.L."/>
            <person name="Alikhan N.-F."/>
            <person name="Baker D."/>
            <person name="Gharbi K."/>
            <person name="Hall N."/>
            <person name="Watson M."/>
            <person name="Adriaenssens E.M."/>
            <person name="Foster-Nyarko E."/>
            <person name="Jarju S."/>
            <person name="Secka A."/>
            <person name="Antonio M."/>
            <person name="Oren A."/>
            <person name="Chaudhuri R."/>
            <person name="La Ragione R.M."/>
            <person name="Hildebrand F."/>
            <person name="Pallen M.J."/>
        </authorList>
    </citation>
    <scope>NUCLEOTIDE SEQUENCE [LARGE SCALE GENOMIC DNA]</scope>
    <source>
        <strain evidence="5 6">Sa2CUA1</strain>
    </source>
</reference>
<organism evidence="5 6">
    <name type="scientific">Arthrobacter gallicola</name>
    <dbReference type="NCBI Taxonomy" id="2762225"/>
    <lineage>
        <taxon>Bacteria</taxon>
        <taxon>Bacillati</taxon>
        <taxon>Actinomycetota</taxon>
        <taxon>Actinomycetes</taxon>
        <taxon>Micrococcales</taxon>
        <taxon>Micrococcaceae</taxon>
        <taxon>Arthrobacter</taxon>
    </lineage>
</organism>
<dbReference type="InterPro" id="IPR000792">
    <property type="entry name" value="Tscrpt_reg_LuxR_C"/>
</dbReference>
<keyword evidence="2" id="KW-0238">DNA-binding</keyword>
<dbReference type="SUPFAM" id="SSF46894">
    <property type="entry name" value="C-terminal effector domain of the bipartite response regulators"/>
    <property type="match status" value="1"/>
</dbReference>
<dbReference type="InterPro" id="IPR016032">
    <property type="entry name" value="Sig_transdc_resp-reg_C-effctor"/>
</dbReference>
<evidence type="ECO:0000313" key="5">
    <source>
        <dbReference type="EMBL" id="MBD7996642.1"/>
    </source>
</evidence>
<evidence type="ECO:0000256" key="3">
    <source>
        <dbReference type="ARBA" id="ARBA00023163"/>
    </source>
</evidence>
<dbReference type="Gene3D" id="1.10.10.10">
    <property type="entry name" value="Winged helix-like DNA-binding domain superfamily/Winged helix DNA-binding domain"/>
    <property type="match status" value="1"/>
</dbReference>
<sequence>MALLAEDGTAAHFERALELFGEPALEMDTARTRLLYGEWLRRRRRRNAAALQLGEALEIFRRLGVPVWSDRARRELAALGDSRDRSASAPAASLTPQELSVARLAAAGLTNAGIGARLFVSSSTVDYHLRKVFRKLGVVSRRQLQTAELGGEPTGSVP</sequence>
<protein>
    <recommendedName>
        <fullName evidence="4">HTH luxR-type domain-containing protein</fullName>
    </recommendedName>
</protein>
<keyword evidence="1" id="KW-0805">Transcription regulation</keyword>
<evidence type="ECO:0000256" key="1">
    <source>
        <dbReference type="ARBA" id="ARBA00023015"/>
    </source>
</evidence>
<keyword evidence="6" id="KW-1185">Reference proteome</keyword>
<comment type="caution">
    <text evidence="5">The sequence shown here is derived from an EMBL/GenBank/DDBJ whole genome shotgun (WGS) entry which is preliminary data.</text>
</comment>
<dbReference type="EMBL" id="JACSQD010000007">
    <property type="protein sequence ID" value="MBD7996642.1"/>
    <property type="molecule type" value="Genomic_DNA"/>
</dbReference>
<dbReference type="CDD" id="cd06170">
    <property type="entry name" value="LuxR_C_like"/>
    <property type="match status" value="1"/>
</dbReference>